<evidence type="ECO:0000313" key="7">
    <source>
        <dbReference type="EMBL" id="CAE0722211.1"/>
    </source>
</evidence>
<keyword evidence="2" id="KW-0645">Protease</keyword>
<comment type="similarity">
    <text evidence="1">Belongs to the peptidase C48 family.</text>
</comment>
<evidence type="ECO:0000256" key="4">
    <source>
        <dbReference type="ARBA" id="ARBA00022807"/>
    </source>
</evidence>
<keyword evidence="3" id="KW-0378">Hydrolase</keyword>
<evidence type="ECO:0000256" key="3">
    <source>
        <dbReference type="ARBA" id="ARBA00022801"/>
    </source>
</evidence>
<dbReference type="AlphaFoldDB" id="A0A7S4AP61"/>
<dbReference type="InterPro" id="IPR003653">
    <property type="entry name" value="Peptidase_C48_C"/>
</dbReference>
<gene>
    <name evidence="7" type="ORF">PAUS00366_LOCUS14966</name>
</gene>
<accession>A0A7S4AP61</accession>
<dbReference type="Pfam" id="PF02902">
    <property type="entry name" value="Peptidase_C48"/>
    <property type="match status" value="1"/>
</dbReference>
<reference evidence="7" key="1">
    <citation type="submission" date="2021-01" db="EMBL/GenBank/DDBJ databases">
        <authorList>
            <person name="Corre E."/>
            <person name="Pelletier E."/>
            <person name="Niang G."/>
            <person name="Scheremetjew M."/>
            <person name="Finn R."/>
            <person name="Kale V."/>
            <person name="Holt S."/>
            <person name="Cochrane G."/>
            <person name="Meng A."/>
            <person name="Brown T."/>
            <person name="Cohen L."/>
        </authorList>
    </citation>
    <scope>NUCLEOTIDE SEQUENCE</scope>
    <source>
        <strain evidence="7">10249 10 AB</strain>
    </source>
</reference>
<dbReference type="InterPro" id="IPR044613">
    <property type="entry name" value="Nep1/2-like"/>
</dbReference>
<dbReference type="SUPFAM" id="SSF54001">
    <property type="entry name" value="Cysteine proteinases"/>
    <property type="match status" value="1"/>
</dbReference>
<feature type="domain" description="Ubiquitin-like protease family profile" evidence="6">
    <location>
        <begin position="56"/>
        <end position="289"/>
    </location>
</feature>
<dbReference type="PANTHER" id="PTHR46468">
    <property type="entry name" value="SENTRIN-SPECIFIC PROTEASE 8"/>
    <property type="match status" value="1"/>
</dbReference>
<dbReference type="GO" id="GO:0006508">
    <property type="term" value="P:proteolysis"/>
    <property type="evidence" value="ECO:0007669"/>
    <property type="project" value="UniProtKB-KW"/>
</dbReference>
<dbReference type="PANTHER" id="PTHR46468:SF1">
    <property type="entry name" value="SENTRIN-SPECIFIC PROTEASE 8"/>
    <property type="match status" value="1"/>
</dbReference>
<evidence type="ECO:0000256" key="5">
    <source>
        <dbReference type="SAM" id="MobiDB-lite"/>
    </source>
</evidence>
<organism evidence="7">
    <name type="scientific">Pseudo-nitzschia australis</name>
    <dbReference type="NCBI Taxonomy" id="44445"/>
    <lineage>
        <taxon>Eukaryota</taxon>
        <taxon>Sar</taxon>
        <taxon>Stramenopiles</taxon>
        <taxon>Ochrophyta</taxon>
        <taxon>Bacillariophyta</taxon>
        <taxon>Bacillariophyceae</taxon>
        <taxon>Bacillariophycidae</taxon>
        <taxon>Bacillariales</taxon>
        <taxon>Bacillariaceae</taxon>
        <taxon>Pseudo-nitzschia</taxon>
    </lineage>
</organism>
<dbReference type="GO" id="GO:0008234">
    <property type="term" value="F:cysteine-type peptidase activity"/>
    <property type="evidence" value="ECO:0007669"/>
    <property type="project" value="UniProtKB-KW"/>
</dbReference>
<proteinExistence type="inferred from homology"/>
<feature type="compositionally biased region" description="Low complexity" evidence="5">
    <location>
        <begin position="135"/>
        <end position="154"/>
    </location>
</feature>
<dbReference type="GO" id="GO:0019784">
    <property type="term" value="F:deNEDDylase activity"/>
    <property type="evidence" value="ECO:0007669"/>
    <property type="project" value="InterPro"/>
</dbReference>
<dbReference type="GO" id="GO:0000338">
    <property type="term" value="P:protein deneddylation"/>
    <property type="evidence" value="ECO:0007669"/>
    <property type="project" value="TreeGrafter"/>
</dbReference>
<keyword evidence="4" id="KW-0788">Thiol protease</keyword>
<evidence type="ECO:0000256" key="1">
    <source>
        <dbReference type="ARBA" id="ARBA00005234"/>
    </source>
</evidence>
<feature type="region of interest" description="Disordered" evidence="5">
    <location>
        <begin position="132"/>
        <end position="154"/>
    </location>
</feature>
<dbReference type="PROSITE" id="PS50600">
    <property type="entry name" value="ULP_PROTEASE"/>
    <property type="match status" value="1"/>
</dbReference>
<evidence type="ECO:0000256" key="2">
    <source>
        <dbReference type="ARBA" id="ARBA00022670"/>
    </source>
</evidence>
<protein>
    <recommendedName>
        <fullName evidence="6">Ubiquitin-like protease family profile domain-containing protein</fullName>
    </recommendedName>
</protein>
<name>A0A7S4AP61_9STRA</name>
<sequence>MVPIRTRNKQKQSMPCHAMPYNAIAVNININMPNEQFKNNNDHIDYDELIINYHDAVIYGSDLHRFERRTEWLNDSCIHFFFAVLAQQQQQQSMSLQSSFLFLEPSVASFWMHQCVDRDEIEDFVRSTKFPGRTGNSCNGNGNDDTSSNSNANGNDGGLIFVAVNDTMSTTAGDGDDSWKTPNSGNHWSLLVMEVTNATTNTKTAPSSSSRLSFWHFDSIRNSGNIRAAEDIARKMRVHVYPNAEIVTERKTKATATGTKTMLVRAAETPQQRNGYDCGVHVLGSARIISNNYYHSCSSASTATTDAAAAAAKKARTLTTARRSSRLEQLEDCLRKGIGRENTNAPQPELFCAELRAEISSEIRKLYDGKKKGKERK</sequence>
<dbReference type="Gene3D" id="3.40.395.10">
    <property type="entry name" value="Adenoviral Proteinase, Chain A"/>
    <property type="match status" value="1"/>
</dbReference>
<dbReference type="EMBL" id="HBIX01021302">
    <property type="protein sequence ID" value="CAE0722211.1"/>
    <property type="molecule type" value="Transcribed_RNA"/>
</dbReference>
<dbReference type="InterPro" id="IPR038765">
    <property type="entry name" value="Papain-like_cys_pep_sf"/>
</dbReference>
<evidence type="ECO:0000259" key="6">
    <source>
        <dbReference type="PROSITE" id="PS50600"/>
    </source>
</evidence>